<organism evidence="3 4">
    <name type="scientific">Cajanus cajan</name>
    <name type="common">Pigeon pea</name>
    <name type="synonym">Cajanus indicus</name>
    <dbReference type="NCBI Taxonomy" id="3821"/>
    <lineage>
        <taxon>Eukaryota</taxon>
        <taxon>Viridiplantae</taxon>
        <taxon>Streptophyta</taxon>
        <taxon>Embryophyta</taxon>
        <taxon>Tracheophyta</taxon>
        <taxon>Spermatophyta</taxon>
        <taxon>Magnoliopsida</taxon>
        <taxon>eudicotyledons</taxon>
        <taxon>Gunneridae</taxon>
        <taxon>Pentapetalae</taxon>
        <taxon>rosids</taxon>
        <taxon>fabids</taxon>
        <taxon>Fabales</taxon>
        <taxon>Fabaceae</taxon>
        <taxon>Papilionoideae</taxon>
        <taxon>50 kb inversion clade</taxon>
        <taxon>NPAAA clade</taxon>
        <taxon>indigoferoid/millettioid clade</taxon>
        <taxon>Phaseoleae</taxon>
        <taxon>Cajanus</taxon>
    </lineage>
</organism>
<evidence type="ECO:0000313" key="4">
    <source>
        <dbReference type="Proteomes" id="UP000075243"/>
    </source>
</evidence>
<dbReference type="Gene3D" id="3.30.420.10">
    <property type="entry name" value="Ribonuclease H-like superfamily/Ribonuclease H"/>
    <property type="match status" value="3"/>
</dbReference>
<evidence type="ECO:0000313" key="3">
    <source>
        <dbReference type="EMBL" id="KYP33796.1"/>
    </source>
</evidence>
<feature type="domain" description="Integrase zinc-binding" evidence="2">
    <location>
        <begin position="145"/>
        <end position="195"/>
    </location>
</feature>
<dbReference type="Gramene" id="C.cajan_41240.t">
    <property type="protein sequence ID" value="C.cajan_41240.t"/>
    <property type="gene ID" value="C.cajan_41240"/>
</dbReference>
<proteinExistence type="predicted"/>
<protein>
    <submittedName>
        <fullName evidence="3">Gypsy retrotransposon integrase-like protein 1</fullName>
    </submittedName>
</protein>
<dbReference type="InterPro" id="IPR002156">
    <property type="entry name" value="RNaseH_domain"/>
</dbReference>
<dbReference type="GO" id="GO:0004523">
    <property type="term" value="F:RNA-DNA hybrid ribonuclease activity"/>
    <property type="evidence" value="ECO:0007669"/>
    <property type="project" value="InterPro"/>
</dbReference>
<evidence type="ECO:0000259" key="2">
    <source>
        <dbReference type="Pfam" id="PF17921"/>
    </source>
</evidence>
<dbReference type="EMBL" id="KQ484772">
    <property type="protein sequence ID" value="KYP33796.1"/>
    <property type="molecule type" value="Genomic_DNA"/>
</dbReference>
<dbReference type="InterPro" id="IPR036397">
    <property type="entry name" value="RNaseH_sf"/>
</dbReference>
<dbReference type="GO" id="GO:0003676">
    <property type="term" value="F:nucleic acid binding"/>
    <property type="evidence" value="ECO:0007669"/>
    <property type="project" value="InterPro"/>
</dbReference>
<dbReference type="InterPro" id="IPR041588">
    <property type="entry name" value="Integrase_H2C2"/>
</dbReference>
<dbReference type="PANTHER" id="PTHR48475:SF2">
    <property type="entry name" value="RIBONUCLEASE H"/>
    <property type="match status" value="1"/>
</dbReference>
<dbReference type="AlphaFoldDB" id="A0A151QU73"/>
<sequence>MVEQLNGTYQAKDTLLQRYFHTASHQISSFDEFIIKHLPREQNARADLLSKLASTKSPGQHRTIIQETLHSPSLDDKVVNVSDNEDLGWMAGIWGYLKEGILPEDKDEAWKIRMRSAKFVIIGDELFKRGDSSPLLKCLTASQAAYVIKEIHQGICGMHSGARSIATRILRAGYYWPTLKSDCQSHIQKCKDCQQIGNAHRQPPKTLHHMMSAWPFSQWGMDILGPFPPAKGQLKFLLVAIDYFTKWIEACPLAKITTENVRKFTWKNITNGQAEAANKVILRELKKRLGSAKGQWPDELPSILWAYHCTPQSTTQETPYRLTYGADAMIPVEVGETSHRRQVFNGEQNAQELVADLDLVDELRDEAQIHEEACKLRASRRYNTRVKPRSFRVGDLVWRLLGEARKDTSDGKLAPTWGGPFRVAEDLKNGAYRLEELSGKPIPQIWNATHLKFYFS</sequence>
<dbReference type="InterPro" id="IPR012337">
    <property type="entry name" value="RNaseH-like_sf"/>
</dbReference>
<accession>A0A151QU73</accession>
<dbReference type="Gene3D" id="1.10.340.70">
    <property type="match status" value="1"/>
</dbReference>
<dbReference type="Pfam" id="PF13456">
    <property type="entry name" value="RVT_3"/>
    <property type="match status" value="1"/>
</dbReference>
<dbReference type="Pfam" id="PF17921">
    <property type="entry name" value="Integrase_H2C2"/>
    <property type="match status" value="1"/>
</dbReference>
<dbReference type="Proteomes" id="UP000075243">
    <property type="component" value="Unassembled WGS sequence"/>
</dbReference>
<dbReference type="PANTHER" id="PTHR48475">
    <property type="entry name" value="RIBONUCLEASE H"/>
    <property type="match status" value="1"/>
</dbReference>
<dbReference type="SUPFAM" id="SSF53098">
    <property type="entry name" value="Ribonuclease H-like"/>
    <property type="match status" value="1"/>
</dbReference>
<name>A0A151QU73_CAJCA</name>
<reference evidence="3" key="1">
    <citation type="journal article" date="2012" name="Nat. Biotechnol.">
        <title>Draft genome sequence of pigeonpea (Cajanus cajan), an orphan legume crop of resource-poor farmers.</title>
        <authorList>
            <person name="Varshney R.K."/>
            <person name="Chen W."/>
            <person name="Li Y."/>
            <person name="Bharti A.K."/>
            <person name="Saxena R.K."/>
            <person name="Schlueter J.A."/>
            <person name="Donoghue M.T."/>
            <person name="Azam S."/>
            <person name="Fan G."/>
            <person name="Whaley A.M."/>
            <person name="Farmer A.D."/>
            <person name="Sheridan J."/>
            <person name="Iwata A."/>
            <person name="Tuteja R."/>
            <person name="Penmetsa R.V."/>
            <person name="Wu W."/>
            <person name="Upadhyaya H.D."/>
            <person name="Yang S.P."/>
            <person name="Shah T."/>
            <person name="Saxena K.B."/>
            <person name="Michael T."/>
            <person name="McCombie W.R."/>
            <person name="Yang B."/>
            <person name="Zhang G."/>
            <person name="Yang H."/>
            <person name="Wang J."/>
            <person name="Spillane C."/>
            <person name="Cook D.R."/>
            <person name="May G.D."/>
            <person name="Xu X."/>
            <person name="Jackson S.A."/>
        </authorList>
    </citation>
    <scope>NUCLEOTIDE SEQUENCE [LARGE SCALE GENOMIC DNA]</scope>
</reference>
<keyword evidence="4" id="KW-1185">Reference proteome</keyword>
<dbReference type="OMA" id="HIQKCKD"/>
<feature type="domain" description="RNase H type-1" evidence="1">
    <location>
        <begin position="2"/>
        <end position="52"/>
    </location>
</feature>
<evidence type="ECO:0000259" key="1">
    <source>
        <dbReference type="Pfam" id="PF13456"/>
    </source>
</evidence>
<gene>
    <name evidence="3" type="ORF">KK1_045330</name>
</gene>